<comment type="similarity">
    <text evidence="1">Belongs to the peptidase S33 family.</text>
</comment>
<accession>A0A0P9MU65</accession>
<dbReference type="InterPro" id="IPR002410">
    <property type="entry name" value="Peptidase_S33"/>
</dbReference>
<evidence type="ECO:0000313" key="5">
    <source>
        <dbReference type="Proteomes" id="UP000050381"/>
    </source>
</evidence>
<dbReference type="PANTHER" id="PTHR43194:SF2">
    <property type="entry name" value="PEROXISOMAL MEMBRANE PROTEIN LPX1"/>
    <property type="match status" value="1"/>
</dbReference>
<comment type="caution">
    <text evidence="4">The sequence shown here is derived from an EMBL/GenBank/DDBJ whole genome shotgun (WGS) entry which is preliminary data.</text>
</comment>
<dbReference type="GO" id="GO:0008233">
    <property type="term" value="F:peptidase activity"/>
    <property type="evidence" value="ECO:0007669"/>
    <property type="project" value="InterPro"/>
</dbReference>
<dbReference type="NCBIfam" id="TIGR01250">
    <property type="entry name" value="pro_imino_pep_2"/>
    <property type="match status" value="1"/>
</dbReference>
<evidence type="ECO:0000256" key="1">
    <source>
        <dbReference type="ARBA" id="ARBA00010088"/>
    </source>
</evidence>
<gene>
    <name evidence="4" type="ORF">ALO79_06516</name>
</gene>
<dbReference type="PRINTS" id="PR00793">
    <property type="entry name" value="PROAMNOPTASE"/>
</dbReference>
<dbReference type="AlphaFoldDB" id="A0A0P9MU65"/>
<dbReference type="Proteomes" id="UP000050381">
    <property type="component" value="Unassembled WGS sequence"/>
</dbReference>
<dbReference type="Gene3D" id="3.40.50.1820">
    <property type="entry name" value="alpha/beta hydrolase"/>
    <property type="match status" value="1"/>
</dbReference>
<feature type="domain" description="AB hydrolase-1" evidence="3">
    <location>
        <begin position="91"/>
        <end position="342"/>
    </location>
</feature>
<evidence type="ECO:0000256" key="2">
    <source>
        <dbReference type="ARBA" id="ARBA00022801"/>
    </source>
</evidence>
<evidence type="ECO:0000259" key="3">
    <source>
        <dbReference type="Pfam" id="PF00561"/>
    </source>
</evidence>
<dbReference type="InterPro" id="IPR050228">
    <property type="entry name" value="Carboxylesterase_BioH"/>
</dbReference>
<dbReference type="GO" id="GO:0006508">
    <property type="term" value="P:proteolysis"/>
    <property type="evidence" value="ECO:0007669"/>
    <property type="project" value="InterPro"/>
</dbReference>
<dbReference type="InterPro" id="IPR029058">
    <property type="entry name" value="AB_hydrolase_fold"/>
</dbReference>
<dbReference type="Pfam" id="PF00561">
    <property type="entry name" value="Abhydrolase_1"/>
    <property type="match status" value="1"/>
</dbReference>
<dbReference type="PATRIC" id="fig|264450.4.peg.6048"/>
<dbReference type="EMBL" id="LJQD01000263">
    <property type="protein sequence ID" value="KPW95458.1"/>
    <property type="molecule type" value="Genomic_DNA"/>
</dbReference>
<name>A0A0P9MU65_PSESX</name>
<evidence type="ECO:0000313" key="4">
    <source>
        <dbReference type="EMBL" id="KPW95458.1"/>
    </source>
</evidence>
<proteinExistence type="inferred from homology"/>
<sequence length="366" mass="40983">MRPCRNWVPKTVCRQSCVPFTTVYSTNDRFISQNLSFSIVLRCHAQRYGAPNYPAGTGDMADMTIKEGFAPFGDYQTWYRVTGNLQGPRTPLVILHGGPGCTHDYVDSFKDLASTSQAVIHYDQLGNGKSTRLPHESREFWTVDLFLRELNNLLAHLGIEGNYALLGQSWGGMLASEHSVLQPKGLKALIVANSPADMQTWVSEANRLREDLPEAVQAALLKHEQAGTLTDPEYLEASRAFYDRHVCRITPWPDEVKRTFDQIDADPTVYHAMNGPTEFHVIGTLKNWTIVDRLEHIKVPTLVISGFYDEATPLVVKPYVENIPDVRWSVFRESSHMPHVEERMACMGCVAGFLDKLSVAATVSAA</sequence>
<dbReference type="InterPro" id="IPR005945">
    <property type="entry name" value="Pro_imino_pep"/>
</dbReference>
<organism evidence="4 5">
    <name type="scientific">Pseudomonas syringae pv. castaneae</name>
    <dbReference type="NCBI Taxonomy" id="264450"/>
    <lineage>
        <taxon>Bacteria</taxon>
        <taxon>Pseudomonadati</taxon>
        <taxon>Pseudomonadota</taxon>
        <taxon>Gammaproteobacteria</taxon>
        <taxon>Pseudomonadales</taxon>
        <taxon>Pseudomonadaceae</taxon>
        <taxon>Pseudomonas</taxon>
        <taxon>Pseudomonas syringae</taxon>
    </lineage>
</organism>
<dbReference type="SUPFAM" id="SSF53474">
    <property type="entry name" value="alpha/beta-Hydrolases"/>
    <property type="match status" value="1"/>
</dbReference>
<dbReference type="PANTHER" id="PTHR43194">
    <property type="entry name" value="HYDROLASE ALPHA/BETA FOLD FAMILY"/>
    <property type="match status" value="1"/>
</dbReference>
<keyword evidence="2" id="KW-0378">Hydrolase</keyword>
<reference evidence="4 5" key="1">
    <citation type="submission" date="2015-09" db="EMBL/GenBank/DDBJ databases">
        <title>Genome announcement of multiple Pseudomonas syringae strains.</title>
        <authorList>
            <person name="Thakur S."/>
            <person name="Wang P.W."/>
            <person name="Gong Y."/>
            <person name="Weir B.S."/>
            <person name="Guttman D.S."/>
        </authorList>
    </citation>
    <scope>NUCLEOTIDE SEQUENCE [LARGE SCALE GENOMIC DNA]</scope>
    <source>
        <strain evidence="4 5">ICMP9419</strain>
    </source>
</reference>
<dbReference type="InterPro" id="IPR000073">
    <property type="entry name" value="AB_hydrolase_1"/>
</dbReference>
<protein>
    <submittedName>
        <fullName evidence="4">L-amino-acid amidase</fullName>
    </submittedName>
</protein>